<keyword evidence="1" id="KW-0812">Transmembrane</keyword>
<reference evidence="2 3" key="1">
    <citation type="journal article" date="2018" name="Sci. Rep.">
        <title>Genomic signatures of local adaptation to the degree of environmental predictability in rotifers.</title>
        <authorList>
            <person name="Franch-Gras L."/>
            <person name="Hahn C."/>
            <person name="Garcia-Roger E.M."/>
            <person name="Carmona M.J."/>
            <person name="Serra M."/>
            <person name="Gomez A."/>
        </authorList>
    </citation>
    <scope>NUCLEOTIDE SEQUENCE [LARGE SCALE GENOMIC DNA]</scope>
    <source>
        <strain evidence="2">HYR1</strain>
    </source>
</reference>
<evidence type="ECO:0000313" key="3">
    <source>
        <dbReference type="Proteomes" id="UP000276133"/>
    </source>
</evidence>
<sequence length="114" mass="13202">MFHYIDNGYKISIIEVLNISIKNSERCLEKRFVFIIFGINFLMIRSILIHSELSKFLILDQQKSNGSDVKSPLLLLANLKKFKLLLDDCISFVSIDTDLDCLIIYVSEIFLLII</sequence>
<protein>
    <submittedName>
        <fullName evidence="2">Uncharacterized protein</fullName>
    </submittedName>
</protein>
<keyword evidence="1" id="KW-0472">Membrane</keyword>
<keyword evidence="3" id="KW-1185">Reference proteome</keyword>
<accession>A0A3M7Q3Y9</accession>
<keyword evidence="1" id="KW-1133">Transmembrane helix</keyword>
<comment type="caution">
    <text evidence="2">The sequence shown here is derived from an EMBL/GenBank/DDBJ whole genome shotgun (WGS) entry which is preliminary data.</text>
</comment>
<evidence type="ECO:0000313" key="2">
    <source>
        <dbReference type="EMBL" id="RNA05954.1"/>
    </source>
</evidence>
<dbReference type="AlphaFoldDB" id="A0A3M7Q3Y9"/>
<feature type="transmembrane region" description="Helical" evidence="1">
    <location>
        <begin position="32"/>
        <end position="49"/>
    </location>
</feature>
<name>A0A3M7Q3Y9_BRAPC</name>
<organism evidence="2 3">
    <name type="scientific">Brachionus plicatilis</name>
    <name type="common">Marine rotifer</name>
    <name type="synonym">Brachionus muelleri</name>
    <dbReference type="NCBI Taxonomy" id="10195"/>
    <lineage>
        <taxon>Eukaryota</taxon>
        <taxon>Metazoa</taxon>
        <taxon>Spiralia</taxon>
        <taxon>Gnathifera</taxon>
        <taxon>Rotifera</taxon>
        <taxon>Eurotatoria</taxon>
        <taxon>Monogononta</taxon>
        <taxon>Pseudotrocha</taxon>
        <taxon>Ploima</taxon>
        <taxon>Brachionidae</taxon>
        <taxon>Brachionus</taxon>
    </lineage>
</organism>
<dbReference type="EMBL" id="REGN01007554">
    <property type="protein sequence ID" value="RNA05954.1"/>
    <property type="molecule type" value="Genomic_DNA"/>
</dbReference>
<proteinExistence type="predicted"/>
<gene>
    <name evidence="2" type="ORF">BpHYR1_032706</name>
</gene>
<evidence type="ECO:0000256" key="1">
    <source>
        <dbReference type="SAM" id="Phobius"/>
    </source>
</evidence>
<dbReference type="Proteomes" id="UP000276133">
    <property type="component" value="Unassembled WGS sequence"/>
</dbReference>